<dbReference type="PANTHER" id="PTHR42760">
    <property type="entry name" value="SHORT-CHAIN DEHYDROGENASES/REDUCTASES FAMILY MEMBER"/>
    <property type="match status" value="1"/>
</dbReference>
<dbReference type="InterPro" id="IPR002347">
    <property type="entry name" value="SDR_fam"/>
</dbReference>
<dbReference type="GO" id="GO:0030497">
    <property type="term" value="P:fatty acid elongation"/>
    <property type="evidence" value="ECO:0007669"/>
    <property type="project" value="TreeGrafter"/>
</dbReference>
<dbReference type="InterPro" id="IPR036291">
    <property type="entry name" value="NAD(P)-bd_dom_sf"/>
</dbReference>
<dbReference type="EMBL" id="JAAOIV010000002">
    <property type="protein sequence ID" value="NHN54934.1"/>
    <property type="molecule type" value="Genomic_DNA"/>
</dbReference>
<evidence type="ECO:0000256" key="2">
    <source>
        <dbReference type="ARBA" id="ARBA00023002"/>
    </source>
</evidence>
<dbReference type="InterPro" id="IPR057326">
    <property type="entry name" value="KR_dom"/>
</dbReference>
<protein>
    <submittedName>
        <fullName evidence="4">SDR family oxidoreductase</fullName>
    </submittedName>
</protein>
<keyword evidence="2" id="KW-0560">Oxidoreductase</keyword>
<feature type="domain" description="Ketoreductase" evidence="3">
    <location>
        <begin position="3"/>
        <end position="192"/>
    </location>
</feature>
<dbReference type="Proteomes" id="UP000744769">
    <property type="component" value="Unassembled WGS sequence"/>
</dbReference>
<dbReference type="Pfam" id="PF13561">
    <property type="entry name" value="adh_short_C2"/>
    <property type="match status" value="1"/>
</dbReference>
<evidence type="ECO:0000313" key="4">
    <source>
        <dbReference type="EMBL" id="NHN54934.1"/>
    </source>
</evidence>
<dbReference type="GO" id="GO:0016616">
    <property type="term" value="F:oxidoreductase activity, acting on the CH-OH group of donors, NAD or NADP as acceptor"/>
    <property type="evidence" value="ECO:0007669"/>
    <property type="project" value="TreeGrafter"/>
</dbReference>
<dbReference type="PROSITE" id="PS00061">
    <property type="entry name" value="ADH_SHORT"/>
    <property type="match status" value="1"/>
</dbReference>
<comment type="caution">
    <text evidence="4">The sequence shown here is derived from an EMBL/GenBank/DDBJ whole genome shotgun (WGS) entry which is preliminary data.</text>
</comment>
<evidence type="ECO:0000313" key="5">
    <source>
        <dbReference type="Proteomes" id="UP000744769"/>
    </source>
</evidence>
<dbReference type="AlphaFoldDB" id="A0A967E9J8"/>
<dbReference type="RefSeq" id="WP_166193477.1">
    <property type="nucleotide sequence ID" value="NZ_JAAOIV010000002.1"/>
</dbReference>
<dbReference type="SMART" id="SM00822">
    <property type="entry name" value="PKS_KR"/>
    <property type="match status" value="1"/>
</dbReference>
<dbReference type="SUPFAM" id="SSF51735">
    <property type="entry name" value="NAD(P)-binding Rossmann-fold domains"/>
    <property type="match status" value="1"/>
</dbReference>
<evidence type="ECO:0000256" key="1">
    <source>
        <dbReference type="ARBA" id="ARBA00006484"/>
    </source>
</evidence>
<dbReference type="Gene3D" id="3.40.50.720">
    <property type="entry name" value="NAD(P)-binding Rossmann-like Domain"/>
    <property type="match status" value="1"/>
</dbReference>
<dbReference type="InterPro" id="IPR020904">
    <property type="entry name" value="Sc_DH/Rdtase_CS"/>
</dbReference>
<keyword evidence="5" id="KW-1185">Reference proteome</keyword>
<proteinExistence type="inferred from homology"/>
<dbReference type="PRINTS" id="PR00081">
    <property type="entry name" value="GDHRDH"/>
</dbReference>
<name>A0A967E9J8_9MICO</name>
<reference evidence="4" key="1">
    <citation type="submission" date="2020-03" db="EMBL/GenBank/DDBJ databases">
        <title>Draft sequencing of Calidifontibacter sp. DB0510.</title>
        <authorList>
            <person name="Kim D.-U."/>
        </authorList>
    </citation>
    <scope>NUCLEOTIDE SEQUENCE</scope>
    <source>
        <strain evidence="4">DB0510</strain>
    </source>
</reference>
<accession>A0A967E9J8</accession>
<gene>
    <name evidence="4" type="ORF">G9U51_03930</name>
</gene>
<organism evidence="4 5">
    <name type="scientific">Metallococcus carri</name>
    <dbReference type="NCBI Taxonomy" id="1656884"/>
    <lineage>
        <taxon>Bacteria</taxon>
        <taxon>Bacillati</taxon>
        <taxon>Actinomycetota</taxon>
        <taxon>Actinomycetes</taxon>
        <taxon>Micrococcales</taxon>
        <taxon>Dermacoccaceae</taxon>
        <taxon>Metallococcus</taxon>
    </lineage>
</organism>
<sequence>MTRRIVITGGGTGIGRAVARRLLQETPELILVGRRPGPLEEAAAELTTLSPGLTVSTHQCDLTEPEQVQSLADELHQGDPIDVLVANAGGNYGLGAKTLAETAQAWREDFDGNVLSAVLLTQALLDHMPRPGGRIVAMSSIAALRGSGAYGAAKAAVNAWVLSMANDLAAEGITVNAVAPGFVPDTEFWAERIKADPGIVDNRVAPIPMGRPGTPDEVAEAVAYLVSPGAGWTTGQILQVNGGTLLGRG</sequence>
<evidence type="ECO:0000259" key="3">
    <source>
        <dbReference type="SMART" id="SM00822"/>
    </source>
</evidence>
<comment type="similarity">
    <text evidence="1">Belongs to the short-chain dehydrogenases/reductases (SDR) family.</text>
</comment>
<dbReference type="PANTHER" id="PTHR42760:SF40">
    <property type="entry name" value="3-OXOACYL-[ACYL-CARRIER-PROTEIN] REDUCTASE, CHLOROPLASTIC"/>
    <property type="match status" value="1"/>
</dbReference>
<dbReference type="CDD" id="cd05233">
    <property type="entry name" value="SDR_c"/>
    <property type="match status" value="1"/>
</dbReference>
<dbReference type="PRINTS" id="PR00080">
    <property type="entry name" value="SDRFAMILY"/>
</dbReference>
<dbReference type="FunFam" id="3.40.50.720:FF:000084">
    <property type="entry name" value="Short-chain dehydrogenase reductase"/>
    <property type="match status" value="1"/>
</dbReference>